<feature type="transmembrane region" description="Helical" evidence="5">
    <location>
        <begin position="40"/>
        <end position="60"/>
    </location>
</feature>
<dbReference type="InterPro" id="IPR007318">
    <property type="entry name" value="Phopholipid_MeTrfase"/>
</dbReference>
<dbReference type="AlphaFoldDB" id="A0A0F5FTJ6"/>
<dbReference type="Proteomes" id="UP000033632">
    <property type="component" value="Unassembled WGS sequence"/>
</dbReference>
<dbReference type="EMBL" id="JZEX01000088">
    <property type="protein sequence ID" value="KKB12184.1"/>
    <property type="molecule type" value="Genomic_DNA"/>
</dbReference>
<dbReference type="GO" id="GO:0012505">
    <property type="term" value="C:endomembrane system"/>
    <property type="evidence" value="ECO:0007669"/>
    <property type="project" value="UniProtKB-SubCell"/>
</dbReference>
<feature type="transmembrane region" description="Helical" evidence="5">
    <location>
        <begin position="12"/>
        <end position="33"/>
    </location>
</feature>
<sequence length="158" mass="17606">MTDIDNGPQLPVLPPVLLLGALAVAIVLDWIPLHFLAAPVGLNLQTVAGLVLVVGGIWLARSAMMLFHREGTNVIPTQPALKVVTGGPYRYTRNPMYLGMVMLLLGLSLVFSLEWGVILTPVLWLVFDQVIVAREERYLTAKFGDEYRTLLTRTRRWL</sequence>
<dbReference type="PATRIC" id="fig|443610.3.peg.4385"/>
<gene>
    <name evidence="6" type="ORF">VE25_09035</name>
</gene>
<name>A0A0F5FTJ6_9HYPH</name>
<keyword evidence="7" id="KW-1185">Reference proteome</keyword>
<dbReference type="RefSeq" id="WP_046108275.1">
    <property type="nucleotide sequence ID" value="NZ_JZEX01000088.1"/>
</dbReference>
<evidence type="ECO:0000256" key="3">
    <source>
        <dbReference type="ARBA" id="ARBA00022989"/>
    </source>
</evidence>
<dbReference type="GO" id="GO:0016740">
    <property type="term" value="F:transferase activity"/>
    <property type="evidence" value="ECO:0007669"/>
    <property type="project" value="UniProtKB-ARBA"/>
</dbReference>
<evidence type="ECO:0000256" key="4">
    <source>
        <dbReference type="ARBA" id="ARBA00023136"/>
    </source>
</evidence>
<evidence type="ECO:0000256" key="5">
    <source>
        <dbReference type="SAM" id="Phobius"/>
    </source>
</evidence>
<reference evidence="6 7" key="1">
    <citation type="submission" date="2015-03" db="EMBL/GenBank/DDBJ databases">
        <authorList>
            <person name="Hassan Y.I."/>
            <person name="Lepp D."/>
            <person name="Li X.-Z."/>
            <person name="Zhou T."/>
        </authorList>
    </citation>
    <scope>NUCLEOTIDE SEQUENCE [LARGE SCALE GENOMIC DNA]</scope>
    <source>
        <strain evidence="6 7">BD-c194</strain>
    </source>
</reference>
<dbReference type="OrthoDB" id="9811969at2"/>
<comment type="caution">
    <text evidence="6">The sequence shown here is derived from an EMBL/GenBank/DDBJ whole genome shotgun (WGS) entry which is preliminary data.</text>
</comment>
<evidence type="ECO:0000313" key="7">
    <source>
        <dbReference type="Proteomes" id="UP000033632"/>
    </source>
</evidence>
<keyword evidence="2 5" id="KW-0812">Transmembrane</keyword>
<evidence type="ECO:0008006" key="8">
    <source>
        <dbReference type="Google" id="ProtNLM"/>
    </source>
</evidence>
<dbReference type="STRING" id="443610.VE25_09035"/>
<accession>A0A0F5FTJ6</accession>
<dbReference type="PANTHER" id="PTHR12714">
    <property type="entry name" value="PROTEIN-S ISOPRENYLCYSTEINE O-METHYLTRANSFERASE"/>
    <property type="match status" value="1"/>
</dbReference>
<evidence type="ECO:0000256" key="1">
    <source>
        <dbReference type="ARBA" id="ARBA00004127"/>
    </source>
</evidence>
<proteinExistence type="predicted"/>
<evidence type="ECO:0000313" key="6">
    <source>
        <dbReference type="EMBL" id="KKB12184.1"/>
    </source>
</evidence>
<keyword evidence="4 5" id="KW-0472">Membrane</keyword>
<protein>
    <recommendedName>
        <fullName evidence="8">Isoprenylcysteine carboxyl methyltransferase</fullName>
    </recommendedName>
</protein>
<comment type="subcellular location">
    <subcellularLocation>
        <location evidence="1">Endomembrane system</location>
        <topology evidence="1">Multi-pass membrane protein</topology>
    </subcellularLocation>
</comment>
<dbReference type="Gene3D" id="1.20.120.1630">
    <property type="match status" value="1"/>
</dbReference>
<organism evidence="6 7">
    <name type="scientific">Devosia geojensis</name>
    <dbReference type="NCBI Taxonomy" id="443610"/>
    <lineage>
        <taxon>Bacteria</taxon>
        <taxon>Pseudomonadati</taxon>
        <taxon>Pseudomonadota</taxon>
        <taxon>Alphaproteobacteria</taxon>
        <taxon>Hyphomicrobiales</taxon>
        <taxon>Devosiaceae</taxon>
        <taxon>Devosia</taxon>
    </lineage>
</organism>
<evidence type="ECO:0000256" key="2">
    <source>
        <dbReference type="ARBA" id="ARBA00022692"/>
    </source>
</evidence>
<dbReference type="PANTHER" id="PTHR12714:SF24">
    <property type="entry name" value="SLR1182 PROTEIN"/>
    <property type="match status" value="1"/>
</dbReference>
<keyword evidence="3 5" id="KW-1133">Transmembrane helix</keyword>
<feature type="transmembrane region" description="Helical" evidence="5">
    <location>
        <begin position="97"/>
        <end position="127"/>
    </location>
</feature>
<dbReference type="Pfam" id="PF04191">
    <property type="entry name" value="PEMT"/>
    <property type="match status" value="1"/>
</dbReference>